<dbReference type="RefSeq" id="WP_024071149.1">
    <property type="nucleotide sequence ID" value="NC_023062.1"/>
</dbReference>
<reference evidence="1 2" key="1">
    <citation type="journal article" date="2014" name="Genome Announc.">
        <title>Complete Genome Sequence of Mycoplasma ovis Strain Michigan, a Hemoplasma of Sheep with Two Distinct 16S rRNA Genes.</title>
        <authorList>
            <person name="Deshuillers P.L."/>
            <person name="Santos A.P."/>
            <person name="do Nascimento N.C."/>
            <person name="Hampel J.A."/>
            <person name="Bergin I.L."/>
            <person name="Dyson M.C."/>
            <person name="Messick J.B."/>
        </authorList>
    </citation>
    <scope>NUCLEOTIDE SEQUENCE [LARGE SCALE GENOMIC DNA]</scope>
    <source>
        <strain evidence="1 2">Michigan</strain>
    </source>
</reference>
<proteinExistence type="predicted"/>
<name>A0ABM5P1R3_9MOLU</name>
<organism evidence="1 2">
    <name type="scientific">Mycoplasma ovis str. Michigan</name>
    <dbReference type="NCBI Taxonomy" id="1415773"/>
    <lineage>
        <taxon>Bacteria</taxon>
        <taxon>Bacillati</taxon>
        <taxon>Mycoplasmatota</taxon>
        <taxon>Mollicutes</taxon>
        <taxon>Mycoplasmataceae</taxon>
        <taxon>Mycoplasma</taxon>
    </lineage>
</organism>
<dbReference type="EMBL" id="CP006935">
    <property type="protein sequence ID" value="AHC40248.1"/>
    <property type="molecule type" value="Genomic_DNA"/>
</dbReference>
<gene>
    <name evidence="1" type="ORF">OVS_01815</name>
</gene>
<keyword evidence="2" id="KW-1185">Reference proteome</keyword>
<sequence length="166" mass="18437">MSISTISKVLAGLATTGGLISTPFVLFNSSANSGQLRKDFQGCTGLLDKQVGQRGNFEQVYLCPTGNEDKLEMIYSEETGGRQKSTKKIKELKQNFETILKQKLILKLEDSTEKTLDWPSLVFSYTNASNNEKTVLNPHEDCKMNTQGGGELFSCNSTTWKVIKKK</sequence>
<evidence type="ECO:0000313" key="2">
    <source>
        <dbReference type="Proteomes" id="UP000018745"/>
    </source>
</evidence>
<dbReference type="Proteomes" id="UP000018745">
    <property type="component" value="Chromosome"/>
</dbReference>
<accession>A0ABM5P1R3</accession>
<protein>
    <submittedName>
        <fullName evidence="1">Uncharacterized protein</fullName>
    </submittedName>
</protein>
<evidence type="ECO:0000313" key="1">
    <source>
        <dbReference type="EMBL" id="AHC40248.1"/>
    </source>
</evidence>